<dbReference type="PANTHER" id="PTHR10272:SF0">
    <property type="entry name" value="PLATELET-ACTIVATING FACTOR ACETYLHYDROLASE"/>
    <property type="match status" value="1"/>
</dbReference>
<proteinExistence type="predicted"/>
<dbReference type="PANTHER" id="PTHR10272">
    <property type="entry name" value="PLATELET-ACTIVATING FACTOR ACETYLHYDROLASE"/>
    <property type="match status" value="1"/>
</dbReference>
<evidence type="ECO:0000256" key="3">
    <source>
        <dbReference type="ARBA" id="ARBA00023098"/>
    </source>
</evidence>
<sequence>MTPAPGRVTLIHGIGTNYMERNEMVGKVAVVVMMMAACVAPPGALAKKPAPAPAVEYYGDARPDAPELAARGSLPVGVRTVVIENKDQLDILNASASRPDPRYSRKLKLEVWYPGRLAPGEREHVMYTDVLGSGPGNPARPNTPFQFAGRAARDAAPLPAAAPARYPLVIVSHGYPGSRLQMSYLTENLASKGYVVVAIDHAESTRADKAGFPSTLLNRPLDDLFVLRSVARWAEAGSGHFLAGLVDTDSTALVGYSMGGYGVLNVVGAGLSADAVAFVPGGGLAVHQRGNPEYDARRDPRIKAVVAFAPWGGAGKIWDDAGLAGVRTPTLFIAGDQDDISGYKDGVLRLFQGLVHADRYLLTYRGARHNTAPNPPPPAAAAAGLEEFMAYAEPAWDSRRINNINQHFVTAFLGVTLKGQPLQSYLDLPPLPAGGTAGPDTAAWKGFPKRSAVGLELQHLPAQ</sequence>
<dbReference type="InterPro" id="IPR041127">
    <property type="entry name" value="PET_hydrolase/cutinase-like"/>
</dbReference>
<evidence type="ECO:0000259" key="4">
    <source>
        <dbReference type="Pfam" id="PF12740"/>
    </source>
</evidence>
<dbReference type="InterPro" id="IPR029058">
    <property type="entry name" value="AB_hydrolase_fold"/>
</dbReference>
<dbReference type="Pfam" id="PF12740">
    <property type="entry name" value="PETase"/>
    <property type="match status" value="1"/>
</dbReference>
<gene>
    <name evidence="5" type="ORF">GCM10007387_21520</name>
</gene>
<evidence type="ECO:0000256" key="1">
    <source>
        <dbReference type="ARBA" id="ARBA00022801"/>
    </source>
</evidence>
<reference evidence="5" key="2">
    <citation type="submission" date="2022-12" db="EMBL/GenBank/DDBJ databases">
        <authorList>
            <person name="Sun Q."/>
            <person name="Kim S."/>
        </authorList>
    </citation>
    <scope>NUCLEOTIDE SEQUENCE</scope>
    <source>
        <strain evidence="5">KCTC 12343</strain>
    </source>
</reference>
<protein>
    <recommendedName>
        <fullName evidence="4">PET hydrolase/cutinase-like domain-containing protein</fullName>
    </recommendedName>
</protein>
<reference evidence="5" key="1">
    <citation type="journal article" date="2014" name="Int. J. Syst. Evol. Microbiol.">
        <title>Complete genome sequence of Corynebacterium casei LMG S-19264T (=DSM 44701T), isolated from a smear-ripened cheese.</title>
        <authorList>
            <consortium name="US DOE Joint Genome Institute (JGI-PGF)"/>
            <person name="Walter F."/>
            <person name="Albersmeier A."/>
            <person name="Kalinowski J."/>
            <person name="Ruckert C."/>
        </authorList>
    </citation>
    <scope>NUCLEOTIDE SEQUENCE</scope>
    <source>
        <strain evidence="5">KCTC 12343</strain>
    </source>
</reference>
<dbReference type="SUPFAM" id="SSF53474">
    <property type="entry name" value="alpha/beta-Hydrolases"/>
    <property type="match status" value="1"/>
</dbReference>
<accession>A0AA88C5H9</accession>
<dbReference type="Proteomes" id="UP000628442">
    <property type="component" value="Unassembled WGS sequence"/>
</dbReference>
<comment type="caution">
    <text evidence="5">The sequence shown here is derived from an EMBL/GenBank/DDBJ whole genome shotgun (WGS) entry which is preliminary data.</text>
</comment>
<dbReference type="Gene3D" id="3.40.50.1820">
    <property type="entry name" value="alpha/beta hydrolase"/>
    <property type="match status" value="1"/>
</dbReference>
<dbReference type="GO" id="GO:0016042">
    <property type="term" value="P:lipid catabolic process"/>
    <property type="evidence" value="ECO:0007669"/>
    <property type="project" value="UniProtKB-KW"/>
</dbReference>
<keyword evidence="2" id="KW-0442">Lipid degradation</keyword>
<evidence type="ECO:0000256" key="2">
    <source>
        <dbReference type="ARBA" id="ARBA00022963"/>
    </source>
</evidence>
<keyword evidence="3" id="KW-0443">Lipid metabolism</keyword>
<feature type="domain" description="PET hydrolase/cutinase-like" evidence="4">
    <location>
        <begin position="159"/>
        <end position="267"/>
    </location>
</feature>
<organism evidence="5 6">
    <name type="scientific">Pseudoduganella albidiflava</name>
    <dbReference type="NCBI Taxonomy" id="321983"/>
    <lineage>
        <taxon>Bacteria</taxon>
        <taxon>Pseudomonadati</taxon>
        <taxon>Pseudomonadota</taxon>
        <taxon>Betaproteobacteria</taxon>
        <taxon>Burkholderiales</taxon>
        <taxon>Oxalobacteraceae</taxon>
        <taxon>Telluria group</taxon>
        <taxon>Pseudoduganella</taxon>
    </lineage>
</organism>
<dbReference type="EMBL" id="BMWV01000004">
    <property type="protein sequence ID" value="GGY39202.1"/>
    <property type="molecule type" value="Genomic_DNA"/>
</dbReference>
<name>A0AA88C5H9_9BURK</name>
<keyword evidence="1" id="KW-0378">Hydrolase</keyword>
<dbReference type="GO" id="GO:0003847">
    <property type="term" value="F:1-alkyl-2-acetylglycerophosphocholine esterase activity"/>
    <property type="evidence" value="ECO:0007669"/>
    <property type="project" value="TreeGrafter"/>
</dbReference>
<dbReference type="AlphaFoldDB" id="A0AA88C5H9"/>
<evidence type="ECO:0000313" key="6">
    <source>
        <dbReference type="Proteomes" id="UP000628442"/>
    </source>
</evidence>
<evidence type="ECO:0000313" key="5">
    <source>
        <dbReference type="EMBL" id="GGY39202.1"/>
    </source>
</evidence>